<comment type="subcellular location">
    <subcellularLocation>
        <location evidence="1">Membrane</location>
        <topology evidence="1">Single-pass membrane protein</topology>
    </subcellularLocation>
</comment>
<evidence type="ECO:0000313" key="7">
    <source>
        <dbReference type="Proteomes" id="UP000249799"/>
    </source>
</evidence>
<accession>A0A2Z4FME9</accession>
<evidence type="ECO:0000313" key="6">
    <source>
        <dbReference type="EMBL" id="AWV90133.1"/>
    </source>
</evidence>
<dbReference type="GO" id="GO:0009306">
    <property type="term" value="P:protein secretion"/>
    <property type="evidence" value="ECO:0007669"/>
    <property type="project" value="InterPro"/>
</dbReference>
<dbReference type="RefSeq" id="WP_111335343.1">
    <property type="nucleotide sequence ID" value="NZ_CP030032.1"/>
</dbReference>
<evidence type="ECO:0000259" key="5">
    <source>
        <dbReference type="Pfam" id="PF04357"/>
    </source>
</evidence>
<keyword evidence="3" id="KW-1133">Transmembrane helix</keyword>
<evidence type="ECO:0000256" key="3">
    <source>
        <dbReference type="ARBA" id="ARBA00022989"/>
    </source>
</evidence>
<evidence type="ECO:0000256" key="4">
    <source>
        <dbReference type="ARBA" id="ARBA00023136"/>
    </source>
</evidence>
<keyword evidence="2" id="KW-0812">Transmembrane</keyword>
<feature type="domain" description="Translocation and assembly module TamB C-terminal" evidence="5">
    <location>
        <begin position="1503"/>
        <end position="1826"/>
    </location>
</feature>
<keyword evidence="7" id="KW-1185">Reference proteome</keyword>
<dbReference type="OrthoDB" id="5475865at2"/>
<protein>
    <recommendedName>
        <fullName evidence="5">Translocation and assembly module TamB C-terminal domain-containing protein</fullName>
    </recommendedName>
</protein>
<proteinExistence type="predicted"/>
<dbReference type="PANTHER" id="PTHR36985">
    <property type="entry name" value="TRANSLOCATION AND ASSEMBLY MODULE SUBUNIT TAMB"/>
    <property type="match status" value="1"/>
</dbReference>
<dbReference type="KEGG" id="bsed:DN745_12640"/>
<dbReference type="Pfam" id="PF04357">
    <property type="entry name" value="TamB"/>
    <property type="match status" value="1"/>
</dbReference>
<keyword evidence="4" id="KW-0472">Membrane</keyword>
<dbReference type="GO" id="GO:0005886">
    <property type="term" value="C:plasma membrane"/>
    <property type="evidence" value="ECO:0007669"/>
    <property type="project" value="InterPro"/>
</dbReference>
<sequence length="1829" mass="196939">MSTTLKTWIKRGAKTLGVLLLLVLVIAAGALLYLETRPGKRFLKNQILGAAGGALAGSLELGRIEGNLLGGVELYEIVVRDARGNIVAMIPSATAEYSLTQFVRGELKLDEIHVEEPLIIAHVYPDGVLNLTQIAKPSEEASEPSTLFISLVRAKVTDATLLYYDQKAGGEDEASAKSAPSDWFKNLNKKGEAEASPAFSELIELTTHLPAPLLGEPAANASLTMVALSKLGLDAKFNMYPGGQMSGTLAALDAEFSSNATKGAQPLSLKNIAFLQSATRLEASLERLSLGDLATIDKVSAGIDFDTEPDALGNPVVTAPSKFIAEVGALRVEDGLLRIFAPDAPVLGELHASVTIGGELEEMKVLARAGCGDDRGNTALTLGGSLSFPENMPAGLGYNVALLINDLNALDCVKLDQARTNISGAVLASGRGVDPAQLRANAAIALSDSTVGDYKISTLYLSADAADAKFALTPLVAVTPYGRVEASGNFDLNRGDYQVQLDADANPEVRELLKNASNAAMQTEFARVNLKSKGTLDLDAPSPVGKIASADLQAKWQIKGANVEAYKVRSTRGELDIGIKPGAKNNTRDLNFRADLDAIGLDTPPAKAQFIGAKANGSGTISLPVDDILAALENLSSTWELRTRDLRADGIRVSSADITAKASRSRAGAPFAWSADGTINGARFQDNRLKSANLDLRGTLDLEQQTKDGATSIAPGNLTAAGRVSARGISAGSNSVESAKVDLNVRGRLPNISGRVDVDAQGIRAGAEEIENLDAAISLSPGRQFEVHANATRVIPEEDPLSGAELNEGETPAPRRMQQLNVDARGKVSSDFQKFDFDQLELGSPEMSFSAPPGASVNLRGGGVRLSEMTLQSGETSISARGQFRTRGREDFHLELTKVELGELREKFELQSMTPPVRGEINGSLDLVGTAREPIITVDLTLRDVYYEGYGPFDLDLKGHYEKRRLHIDTFELSAYSMPVLSASGEMPLDLNLSGKIRVPLDQPVKMHVTIPEFHAENFYSALPLLEDNKVQGSIGADINLRGTVENPNINLIVDVVDAGFSGEVGNDDVEIDRISTQLRGTYRPPSVGRGGISMDYELSWRGKQIIAAYLSSPVPIAQWVRQTLDENAPPIDFSKALDNVPLELALKIAGLNLNEVPIETFAQADAAGTVTVGLNAIGTFSDPRANFSVRLDGLGWDQYRDIDVLGEMSLRDQVLRVDQFRVDWTDDPILSAEGEIPVPTEMLLGQQSLADLPIKFKTQLNEFALKRLSVIDYEFAKYKGVLAAYFQVDGTLSRPTFQGRAGLFNTKLAGGQLGTVAFEFQGGDDRIQVDGSVCRNQDTMLDLQADLPITTDILQLVAGKNLLAEGEISGSITSQKIRLSEIFPEELVSNYITDPKGTLAMDLSLSGDWKLPKVLGSVNVHDAAVTLSYFGRRFTGINLDVTATNNQVLLRELRVNEEDSFIAAKGDVQFIGIKPTTVKAEFESKEFNIGGFVPNFNAFITSNADISGDLSTQPQRLHVDFTKLNVTMPESQGGDLYPTELDDELIVLSRQRSEGDMMNIDKLLATTGQDAAKRTRTKIRVTAGRNSWLHHPIVDVNFKADVTATLGGPAIEMTGSVGTIRGTAEMIGKQFDIPEQENAVRFTGDSPPDPALDVRALHILDREITAEIGEPSDGEPRIIIRVRGRATEPSLILESDPPLSETEILYVLMTGRAPSQAGAGEESRVSSLALSAASGIFAGMLQERLSGTLPLDVVRLQPGEDGFNDLRVQIGKYVTDDIFVSYVLRLGADEGEGMNVIKLDYRFLPAWKLGFQLSNQLNGELNVFWDIY</sequence>
<name>A0A2Z4FME9_9DELT</name>
<evidence type="ECO:0000256" key="1">
    <source>
        <dbReference type="ARBA" id="ARBA00004167"/>
    </source>
</evidence>
<dbReference type="Proteomes" id="UP000249799">
    <property type="component" value="Chromosome"/>
</dbReference>
<reference evidence="6 7" key="1">
    <citation type="submission" date="2018-06" db="EMBL/GenBank/DDBJ databases">
        <title>Lujinxingia sediminis gen. nov. sp. nov., a new facultative anaerobic member of the class Deltaproteobacteria, and proposal of Lujinxingaceae fam. nov.</title>
        <authorList>
            <person name="Guo L.-Y."/>
            <person name="Li C.-M."/>
            <person name="Wang S."/>
            <person name="Du Z.-J."/>
        </authorList>
    </citation>
    <scope>NUCLEOTIDE SEQUENCE [LARGE SCALE GENOMIC DNA]</scope>
    <source>
        <strain evidence="6 7">FA350</strain>
    </source>
</reference>
<organism evidence="6 7">
    <name type="scientific">Bradymonas sediminis</name>
    <dbReference type="NCBI Taxonomy" id="1548548"/>
    <lineage>
        <taxon>Bacteria</taxon>
        <taxon>Deltaproteobacteria</taxon>
        <taxon>Bradymonadales</taxon>
        <taxon>Bradymonadaceae</taxon>
        <taxon>Bradymonas</taxon>
    </lineage>
</organism>
<dbReference type="EMBL" id="CP030032">
    <property type="protein sequence ID" value="AWV90133.1"/>
    <property type="molecule type" value="Genomic_DNA"/>
</dbReference>
<dbReference type="PANTHER" id="PTHR36985:SF1">
    <property type="entry name" value="TRANSLOCATION AND ASSEMBLY MODULE SUBUNIT TAMB"/>
    <property type="match status" value="1"/>
</dbReference>
<dbReference type="InterPro" id="IPR007452">
    <property type="entry name" value="TamB_C"/>
</dbReference>
<dbReference type="GO" id="GO:0097347">
    <property type="term" value="C:TAM protein secretion complex"/>
    <property type="evidence" value="ECO:0007669"/>
    <property type="project" value="TreeGrafter"/>
</dbReference>
<evidence type="ECO:0000256" key="2">
    <source>
        <dbReference type="ARBA" id="ARBA00022692"/>
    </source>
</evidence>
<gene>
    <name evidence="6" type="ORF">DN745_12640</name>
</gene>